<keyword evidence="1" id="KW-0472">Membrane</keyword>
<keyword evidence="1" id="KW-1133">Transmembrane helix</keyword>
<dbReference type="EMBL" id="GBXM01014975">
    <property type="protein sequence ID" value="JAH93602.1"/>
    <property type="molecule type" value="Transcribed_RNA"/>
</dbReference>
<evidence type="ECO:0000313" key="2">
    <source>
        <dbReference type="EMBL" id="JAH93602.1"/>
    </source>
</evidence>
<protein>
    <submittedName>
        <fullName evidence="2">Uncharacterized protein</fullName>
    </submittedName>
</protein>
<sequence>MKLRPPEAASCHILMSLFCLFGLSLTVSHYEFHPLNCIGSTCSPCVFNFLVPSISALGLSVVFACGSSLRRALTVCLATFPPTNWFPVSLIDVFSETFCCFAYICSVSVSVFGSLPWVLGIQGENKLS</sequence>
<evidence type="ECO:0000256" key="1">
    <source>
        <dbReference type="SAM" id="Phobius"/>
    </source>
</evidence>
<reference evidence="2" key="2">
    <citation type="journal article" date="2015" name="Fish Shellfish Immunol.">
        <title>Early steps in the European eel (Anguilla anguilla)-Vibrio vulnificus interaction in the gills: Role of the RtxA13 toxin.</title>
        <authorList>
            <person name="Callol A."/>
            <person name="Pajuelo D."/>
            <person name="Ebbesson L."/>
            <person name="Teles M."/>
            <person name="MacKenzie S."/>
            <person name="Amaro C."/>
        </authorList>
    </citation>
    <scope>NUCLEOTIDE SEQUENCE</scope>
</reference>
<feature type="transmembrane region" description="Helical" evidence="1">
    <location>
        <begin position="12"/>
        <end position="30"/>
    </location>
</feature>
<reference evidence="2" key="1">
    <citation type="submission" date="2014-11" db="EMBL/GenBank/DDBJ databases">
        <authorList>
            <person name="Amaro Gonzalez C."/>
        </authorList>
    </citation>
    <scope>NUCLEOTIDE SEQUENCE</scope>
</reference>
<accession>A0A0E9WT95</accession>
<feature type="transmembrane region" description="Helical" evidence="1">
    <location>
        <begin position="50"/>
        <end position="69"/>
    </location>
</feature>
<dbReference type="AlphaFoldDB" id="A0A0E9WT95"/>
<name>A0A0E9WT95_ANGAN</name>
<keyword evidence="1" id="KW-0812">Transmembrane</keyword>
<proteinExistence type="predicted"/>
<organism evidence="2">
    <name type="scientific">Anguilla anguilla</name>
    <name type="common">European freshwater eel</name>
    <name type="synonym">Muraena anguilla</name>
    <dbReference type="NCBI Taxonomy" id="7936"/>
    <lineage>
        <taxon>Eukaryota</taxon>
        <taxon>Metazoa</taxon>
        <taxon>Chordata</taxon>
        <taxon>Craniata</taxon>
        <taxon>Vertebrata</taxon>
        <taxon>Euteleostomi</taxon>
        <taxon>Actinopterygii</taxon>
        <taxon>Neopterygii</taxon>
        <taxon>Teleostei</taxon>
        <taxon>Anguilliformes</taxon>
        <taxon>Anguillidae</taxon>
        <taxon>Anguilla</taxon>
    </lineage>
</organism>